<dbReference type="EMBL" id="QGDO01000003">
    <property type="protein sequence ID" value="PWJ42064.1"/>
    <property type="molecule type" value="Genomic_DNA"/>
</dbReference>
<evidence type="ECO:0000256" key="1">
    <source>
        <dbReference type="ARBA" id="ARBA00004370"/>
    </source>
</evidence>
<dbReference type="InterPro" id="IPR001460">
    <property type="entry name" value="PCN-bd_Tpept"/>
</dbReference>
<dbReference type="PANTHER" id="PTHR30627:SF1">
    <property type="entry name" value="PEPTIDOGLYCAN D,D-TRANSPEPTIDASE FTSI"/>
    <property type="match status" value="1"/>
</dbReference>
<dbReference type="SUPFAM" id="SSF56519">
    <property type="entry name" value="Penicillin binding protein dimerisation domain"/>
    <property type="match status" value="1"/>
</dbReference>
<dbReference type="OrthoDB" id="9804124at2"/>
<organism evidence="5 6">
    <name type="scientific">Sediminitomix flava</name>
    <dbReference type="NCBI Taxonomy" id="379075"/>
    <lineage>
        <taxon>Bacteria</taxon>
        <taxon>Pseudomonadati</taxon>
        <taxon>Bacteroidota</taxon>
        <taxon>Cytophagia</taxon>
        <taxon>Cytophagales</taxon>
        <taxon>Flammeovirgaceae</taxon>
        <taxon>Sediminitomix</taxon>
    </lineage>
</organism>
<dbReference type="InterPro" id="IPR012338">
    <property type="entry name" value="Beta-lactam/transpept-like"/>
</dbReference>
<dbReference type="CDD" id="cd06575">
    <property type="entry name" value="PASTA_Pbp2x-like_2"/>
    <property type="match status" value="1"/>
</dbReference>
<dbReference type="Pfam" id="PF03717">
    <property type="entry name" value="PBP_dimer"/>
    <property type="match status" value="1"/>
</dbReference>
<dbReference type="SUPFAM" id="SSF54184">
    <property type="entry name" value="Penicillin-binding protein 2x (pbp-2x), c-terminal domain"/>
    <property type="match status" value="1"/>
</dbReference>
<keyword evidence="2" id="KW-0121">Carboxypeptidase</keyword>
<feature type="domain" description="PASTA" evidence="4">
    <location>
        <begin position="648"/>
        <end position="705"/>
    </location>
</feature>
<evidence type="ECO:0000313" key="6">
    <source>
        <dbReference type="Proteomes" id="UP000245535"/>
    </source>
</evidence>
<dbReference type="GO" id="GO:0051301">
    <property type="term" value="P:cell division"/>
    <property type="evidence" value="ECO:0007669"/>
    <property type="project" value="UniProtKB-KW"/>
</dbReference>
<dbReference type="RefSeq" id="WP_109618675.1">
    <property type="nucleotide sequence ID" value="NZ_QGDO01000003.1"/>
</dbReference>
<keyword evidence="3" id="KW-0472">Membrane</keyword>
<dbReference type="PROSITE" id="PS51178">
    <property type="entry name" value="PASTA"/>
    <property type="match status" value="1"/>
</dbReference>
<dbReference type="Gene3D" id="3.30.450.330">
    <property type="match status" value="1"/>
</dbReference>
<evidence type="ECO:0000313" key="5">
    <source>
        <dbReference type="EMBL" id="PWJ42064.1"/>
    </source>
</evidence>
<dbReference type="GO" id="GO:0071555">
    <property type="term" value="P:cell wall organization"/>
    <property type="evidence" value="ECO:0007669"/>
    <property type="project" value="TreeGrafter"/>
</dbReference>
<dbReference type="Pfam" id="PF03793">
    <property type="entry name" value="PASTA"/>
    <property type="match status" value="1"/>
</dbReference>
<dbReference type="InterPro" id="IPR050515">
    <property type="entry name" value="Beta-lactam/transpept"/>
</dbReference>
<dbReference type="InterPro" id="IPR036138">
    <property type="entry name" value="PBP_dimer_sf"/>
</dbReference>
<dbReference type="SUPFAM" id="SSF56601">
    <property type="entry name" value="beta-lactamase/transpeptidase-like"/>
    <property type="match status" value="1"/>
</dbReference>
<name>A0A315ZBH1_SEDFL</name>
<comment type="caution">
    <text evidence="5">The sequence shown here is derived from an EMBL/GenBank/DDBJ whole genome shotgun (WGS) entry which is preliminary data.</text>
</comment>
<evidence type="ECO:0000256" key="3">
    <source>
        <dbReference type="ARBA" id="ARBA00023136"/>
    </source>
</evidence>
<dbReference type="InterPro" id="IPR005543">
    <property type="entry name" value="PASTA_dom"/>
</dbReference>
<dbReference type="GO" id="GO:0004180">
    <property type="term" value="F:carboxypeptidase activity"/>
    <property type="evidence" value="ECO:0007669"/>
    <property type="project" value="UniProtKB-KW"/>
</dbReference>
<keyword evidence="5" id="KW-0131">Cell cycle</keyword>
<dbReference type="GO" id="GO:0008658">
    <property type="term" value="F:penicillin binding"/>
    <property type="evidence" value="ECO:0007669"/>
    <property type="project" value="InterPro"/>
</dbReference>
<dbReference type="Gene3D" id="3.90.1310.10">
    <property type="entry name" value="Penicillin-binding protein 2a (Domain 2)"/>
    <property type="match status" value="1"/>
</dbReference>
<evidence type="ECO:0000259" key="4">
    <source>
        <dbReference type="PROSITE" id="PS51178"/>
    </source>
</evidence>
<dbReference type="PANTHER" id="PTHR30627">
    <property type="entry name" value="PEPTIDOGLYCAN D,D-TRANSPEPTIDASE"/>
    <property type="match status" value="1"/>
</dbReference>
<dbReference type="InterPro" id="IPR005311">
    <property type="entry name" value="PBP_dimer"/>
</dbReference>
<keyword evidence="5" id="KW-0132">Cell division</keyword>
<comment type="subcellular location">
    <subcellularLocation>
        <location evidence="1">Membrane</location>
    </subcellularLocation>
</comment>
<dbReference type="Gene3D" id="3.30.10.20">
    <property type="match status" value="1"/>
</dbReference>
<dbReference type="AlphaFoldDB" id="A0A315ZBH1"/>
<dbReference type="Proteomes" id="UP000245535">
    <property type="component" value="Unassembled WGS sequence"/>
</dbReference>
<dbReference type="SMART" id="SM00740">
    <property type="entry name" value="PASTA"/>
    <property type="match status" value="1"/>
</dbReference>
<keyword evidence="2" id="KW-0378">Hydrolase</keyword>
<dbReference type="Gene3D" id="3.40.710.10">
    <property type="entry name" value="DD-peptidase/beta-lactamase superfamily"/>
    <property type="match status" value="1"/>
</dbReference>
<sequence>MQTKKRGVKRNILSKAQICFFLVFLVALAATFKLGYIQFSEDDHWADVADKRGLRFRKVEATRGNILADNGALLSTSIPFYKLIIDPTVASDDKFNSGIDSLSILLSKYFKEHNKAYYKNLLISDRKKGNKYRVLSTKLIKHKDRKIIAKTWPILREGRNRGGVIFEKEESRFKPYGDLARRTVGFLREGKEGNTVGKGLEYSFNKELEGLNGQALYKRIAGGRWIPMDEVAAIRSVDGYDIKTTIDIDIQEYAHEVLHTALKKHDANSGSFILMEVSTGQIKSIVNLGKSRNGNYYEDYNYAIQHVTEPGSTIKLASFMALLEEGGISLEDSIETGQGKYEFYEGAVMKDATSYGYGKLTVQEVFEKSSNVGTSLLVDSVFKEKPDKFINYLKDFHLVDPLGFQMKGEGVSRISTPDDEKWSGTSLPWMSIGYELAITPLQVLTLYNAVANNGRMLKPYIVEEILQGNHEIKEYEPVVLDSKICSKSTLENLQKMLVGVVENGTARNIYSEDYSIAGKTGTAQKVKSGKYTKTYFTSFAGYFPADDPKYSAIVVIDEPRGDEQYGGTVCAPVFKEIADRVVIKHIDRFIEVNEDLEMTLPYIKAGNYQDLNLLSKELGLQTLDQHKNEWVRTQVQGDTIVWVDNRGGRQTVPDTRGMTLKDAIYLLENQSMKVKVLGEGRVQTQSVAPGTKVVKGREIVLKLQKS</sequence>
<dbReference type="GO" id="GO:0005886">
    <property type="term" value="C:plasma membrane"/>
    <property type="evidence" value="ECO:0007669"/>
    <property type="project" value="TreeGrafter"/>
</dbReference>
<protein>
    <submittedName>
        <fullName evidence="5">Cell division protein FtsI (Penicillin-binding protein 3)</fullName>
    </submittedName>
</protein>
<keyword evidence="2" id="KW-0645">Protease</keyword>
<evidence type="ECO:0000256" key="2">
    <source>
        <dbReference type="ARBA" id="ARBA00022645"/>
    </source>
</evidence>
<reference evidence="5 6" key="1">
    <citation type="submission" date="2018-03" db="EMBL/GenBank/DDBJ databases">
        <title>Genomic Encyclopedia of Archaeal and Bacterial Type Strains, Phase II (KMG-II): from individual species to whole genera.</title>
        <authorList>
            <person name="Goeker M."/>
        </authorList>
    </citation>
    <scope>NUCLEOTIDE SEQUENCE [LARGE SCALE GENOMIC DNA]</scope>
    <source>
        <strain evidence="5 6">DSM 28229</strain>
    </source>
</reference>
<gene>
    <name evidence="5" type="ORF">BC781_103314</name>
</gene>
<keyword evidence="6" id="KW-1185">Reference proteome</keyword>
<proteinExistence type="predicted"/>
<accession>A0A315ZBH1</accession>
<dbReference type="Pfam" id="PF00905">
    <property type="entry name" value="Transpeptidase"/>
    <property type="match status" value="1"/>
</dbReference>